<sequence>MGRGPGRPRKEPVVDTASTGTIRKALGDQGMWFREEEAFKRHPHMKQKIDGLIQKERATRMNSASIRKIIKHVDQNATAPEDRYFRRLHDDVFKTLGDHSDWAQAGLEAATKSHFVKRFVPGWSPLEKKLGLTNPCPDHVYGIKAATFEEPYETPSDEVRAIMAMSGDPQILHAFFAVEDKGSDGLFAEAINQAIRDGAAMVNAKLSLKQHLGNLEARVRGEVEDYEPPLGADPDALAFTCCWGPELADLYVHWYEKKSEQSEIFHIHRLGRYMVDNEDHLVNFRRDAHNVLDYGMLEHRQTMEGIVKQIVNLERELELAIFSPLHPIDTTAYEAVGRQSRDEQFLDELIQEQININQSITAISLDFLGDFARLIQESPATIDGNTVEAFLKRVAALLDQLEFVRSNILSMLDRYLQVSTTYSGSRHFGAAVLKVVETHRGVEAVKNEVARLQEVHSTFERNGNNLRRLLTMPTDLLAYPKADRVRPSGIRAWCRTHLLDHLEWQQQEELETRFRQDVWYPLIQGEEAIKQQRFDRWWAGLGCECEAS</sequence>
<evidence type="ECO:0000259" key="1">
    <source>
        <dbReference type="Pfam" id="PF25545"/>
    </source>
</evidence>
<accession>A0AA43TUK8</accession>
<feature type="domain" description="DUF7924" evidence="1">
    <location>
        <begin position="75"/>
        <end position="303"/>
    </location>
</feature>
<dbReference type="EMBL" id="JAPUFD010000017">
    <property type="protein sequence ID" value="MDI1492121.1"/>
    <property type="molecule type" value="Genomic_DNA"/>
</dbReference>
<dbReference type="Pfam" id="PF25545">
    <property type="entry name" value="DUF7924"/>
    <property type="match status" value="1"/>
</dbReference>
<reference evidence="2" key="1">
    <citation type="journal article" date="2023" name="Genome Biol. Evol.">
        <title>First Whole Genome Sequence and Flow Cytometry Genome Size Data for the Lichen-Forming Fungus Ramalina farinacea (Ascomycota).</title>
        <authorList>
            <person name="Llewellyn T."/>
            <person name="Mian S."/>
            <person name="Hill R."/>
            <person name="Leitch I.J."/>
            <person name="Gaya E."/>
        </authorList>
    </citation>
    <scope>NUCLEOTIDE SEQUENCE</scope>
    <source>
        <strain evidence="2">LIQ254RAFAR</strain>
    </source>
</reference>
<keyword evidence="3" id="KW-1185">Reference proteome</keyword>
<name>A0AA43TUK8_9LECA</name>
<dbReference type="InterPro" id="IPR057684">
    <property type="entry name" value="DUF7924"/>
</dbReference>
<organism evidence="2 3">
    <name type="scientific">Ramalina farinacea</name>
    <dbReference type="NCBI Taxonomy" id="258253"/>
    <lineage>
        <taxon>Eukaryota</taxon>
        <taxon>Fungi</taxon>
        <taxon>Dikarya</taxon>
        <taxon>Ascomycota</taxon>
        <taxon>Pezizomycotina</taxon>
        <taxon>Lecanoromycetes</taxon>
        <taxon>OSLEUM clade</taxon>
        <taxon>Lecanoromycetidae</taxon>
        <taxon>Lecanorales</taxon>
        <taxon>Lecanorineae</taxon>
        <taxon>Ramalinaceae</taxon>
        <taxon>Ramalina</taxon>
    </lineage>
</organism>
<comment type="caution">
    <text evidence="2">The sequence shown here is derived from an EMBL/GenBank/DDBJ whole genome shotgun (WGS) entry which is preliminary data.</text>
</comment>
<dbReference type="AlphaFoldDB" id="A0AA43TUK8"/>
<evidence type="ECO:0000313" key="3">
    <source>
        <dbReference type="Proteomes" id="UP001161017"/>
    </source>
</evidence>
<evidence type="ECO:0000313" key="2">
    <source>
        <dbReference type="EMBL" id="MDI1492121.1"/>
    </source>
</evidence>
<gene>
    <name evidence="2" type="ORF">OHK93_003333</name>
</gene>
<protein>
    <recommendedName>
        <fullName evidence="1">DUF7924 domain-containing protein</fullName>
    </recommendedName>
</protein>
<proteinExistence type="predicted"/>
<dbReference type="Proteomes" id="UP001161017">
    <property type="component" value="Unassembled WGS sequence"/>
</dbReference>